<gene>
    <name evidence="2" type="ORF">EM595_2381</name>
</gene>
<dbReference type="PANTHER" id="PTHR46401">
    <property type="entry name" value="GLYCOSYLTRANSFERASE WBBK-RELATED"/>
    <property type="match status" value="1"/>
</dbReference>
<dbReference type="OrthoDB" id="9801609at2"/>
<protein>
    <submittedName>
        <fullName evidence="2">Glycosyltransferase</fullName>
    </submittedName>
</protein>
<dbReference type="KEGG" id="ege:EM595_2381"/>
<dbReference type="SUPFAM" id="SSF53756">
    <property type="entry name" value="UDP-Glycosyltransferase/glycogen phosphorylase"/>
    <property type="match status" value="1"/>
</dbReference>
<dbReference type="GO" id="GO:0009103">
    <property type="term" value="P:lipopolysaccharide biosynthetic process"/>
    <property type="evidence" value="ECO:0007669"/>
    <property type="project" value="TreeGrafter"/>
</dbReference>
<dbReference type="GO" id="GO:0016757">
    <property type="term" value="F:glycosyltransferase activity"/>
    <property type="evidence" value="ECO:0007669"/>
    <property type="project" value="TreeGrafter"/>
</dbReference>
<dbReference type="CDD" id="cd03801">
    <property type="entry name" value="GT4_PimA-like"/>
    <property type="match status" value="1"/>
</dbReference>
<evidence type="ECO:0000313" key="2">
    <source>
        <dbReference type="EMBL" id="CUU24614.1"/>
    </source>
</evidence>
<evidence type="ECO:0000313" key="3">
    <source>
        <dbReference type="Proteomes" id="UP000059419"/>
    </source>
</evidence>
<dbReference type="Gene3D" id="3.40.50.2000">
    <property type="entry name" value="Glycogen Phosphorylase B"/>
    <property type="match status" value="1"/>
</dbReference>
<dbReference type="Proteomes" id="UP000059419">
    <property type="component" value="Chromosome 1"/>
</dbReference>
<dbReference type="AlphaFoldDB" id="A0A0U5L767"/>
<dbReference type="PATRIC" id="fig|1619313.3.peg.2475"/>
<name>A0A0U5L767_9GAMM</name>
<dbReference type="Pfam" id="PF13692">
    <property type="entry name" value="Glyco_trans_1_4"/>
    <property type="match status" value="1"/>
</dbReference>
<sequence>MRVGISNDNYPEKRTIKVDPNNEYVNFKYRNIYSYINFLTMRILKKKKVFVFKPLCSPGHQDVDIFHLFNDVAITDKKWLATFETDTPRILFEKKGRKYGPDYINHLKKLVPYLAADNCLALIALSKAALHMQQKLLLDNGDLSQAILKKTVVMHPPQKLHTTHRLPRDAQSPVHFVFIGNEFFRKGGGEVVQAFCELIEESRLRSDQVKVTLIGDLKKTYNYALNEFQDDEAFSESTLAAIAKHDIFTHHSFMPNESVLALFQEADIGLLPTWAETYGFSVLEMQSCGCPVITTNVRALPEINPDSVGWQVVNTLNDERDYEIRSEEEKLSLRQRNIEQLKTIIMDVVANPDQILEKANAAIQRIKTEHDLTSYREKLRAIYNQ</sequence>
<keyword evidence="1 2" id="KW-0808">Transferase</keyword>
<evidence type="ECO:0000256" key="1">
    <source>
        <dbReference type="ARBA" id="ARBA00022679"/>
    </source>
</evidence>
<accession>A0A0U5L767</accession>
<organism evidence="2 3">
    <name type="scientific">Duffyella gerundensis</name>
    <dbReference type="NCBI Taxonomy" id="1619313"/>
    <lineage>
        <taxon>Bacteria</taxon>
        <taxon>Pseudomonadati</taxon>
        <taxon>Pseudomonadota</taxon>
        <taxon>Gammaproteobacteria</taxon>
        <taxon>Enterobacterales</taxon>
        <taxon>Erwiniaceae</taxon>
        <taxon>Duffyella</taxon>
    </lineage>
</organism>
<proteinExistence type="predicted"/>
<dbReference type="RefSeq" id="WP_067432080.1">
    <property type="nucleotide sequence ID" value="NZ_LN907827.1"/>
</dbReference>
<keyword evidence="3" id="KW-1185">Reference proteome</keyword>
<dbReference type="EMBL" id="LN907827">
    <property type="protein sequence ID" value="CUU24614.1"/>
    <property type="molecule type" value="Genomic_DNA"/>
</dbReference>
<dbReference type="PANTHER" id="PTHR46401:SF2">
    <property type="entry name" value="GLYCOSYLTRANSFERASE WBBK-RELATED"/>
    <property type="match status" value="1"/>
</dbReference>
<dbReference type="STRING" id="1619313.EM595_2381"/>
<reference evidence="3" key="1">
    <citation type="submission" date="2015-11" db="EMBL/GenBank/DDBJ databases">
        <authorList>
            <person name="Blom J."/>
        </authorList>
    </citation>
    <scope>NUCLEOTIDE SEQUENCE [LARGE SCALE GENOMIC DNA]</scope>
</reference>